<accession>A0A1L3LNN6</accession>
<dbReference type="AlphaFoldDB" id="A0A1L3LNN6"/>
<dbReference type="STRING" id="194963.SAMCFNEI73_Ch2428"/>
<protein>
    <submittedName>
        <fullName evidence="1">Uncharacterized protein</fullName>
    </submittedName>
</protein>
<reference evidence="1 2" key="1">
    <citation type="submission" date="2015-10" db="EMBL/GenBank/DDBJ databases">
        <title>Genomic differences between typical nodule nitrogen-fixing rhizobial strains and those coming from bean seeds.</title>
        <authorList>
            <person name="Peralta H."/>
            <person name="Aguilar-Vera A."/>
            <person name="Diaz R."/>
            <person name="Mora Y."/>
            <person name="Martinez-Batallar G."/>
            <person name="Salazar E."/>
            <person name="Vargas-Lagunas C."/>
            <person name="Encarnacion S."/>
            <person name="Girard L."/>
            <person name="Mora J."/>
        </authorList>
    </citation>
    <scope>NUCLEOTIDE SEQUENCE [LARGE SCALE GENOMIC DNA]</scope>
    <source>
        <strain evidence="1 2">CFNEI 73</strain>
    </source>
</reference>
<evidence type="ECO:0000313" key="1">
    <source>
        <dbReference type="EMBL" id="APG91707.1"/>
    </source>
</evidence>
<proteinExistence type="predicted"/>
<dbReference type="Proteomes" id="UP000182306">
    <property type="component" value="Chromosome"/>
</dbReference>
<dbReference type="EMBL" id="CP013107">
    <property type="protein sequence ID" value="APG91707.1"/>
    <property type="molecule type" value="Genomic_DNA"/>
</dbReference>
<sequence length="47" mass="5678">MLQKAHSCLRIRYALQRGAYRRNLPICRKYRYLRAFGQSRNAIITHL</sequence>
<organism evidence="1 2">
    <name type="scientific">Sinorhizobium americanum</name>
    <dbReference type="NCBI Taxonomy" id="194963"/>
    <lineage>
        <taxon>Bacteria</taxon>
        <taxon>Pseudomonadati</taxon>
        <taxon>Pseudomonadota</taxon>
        <taxon>Alphaproteobacteria</taxon>
        <taxon>Hyphomicrobiales</taxon>
        <taxon>Rhizobiaceae</taxon>
        <taxon>Sinorhizobium/Ensifer group</taxon>
        <taxon>Sinorhizobium</taxon>
    </lineage>
</organism>
<keyword evidence="2" id="KW-1185">Reference proteome</keyword>
<evidence type="ECO:0000313" key="2">
    <source>
        <dbReference type="Proteomes" id="UP000182306"/>
    </source>
</evidence>
<name>A0A1L3LNN6_9HYPH</name>
<gene>
    <name evidence="1" type="ORF">SAMCFNEI73_Ch2428</name>
</gene>
<dbReference type="KEGG" id="same:SAMCFNEI73_Ch2428"/>